<evidence type="ECO:0000313" key="3">
    <source>
        <dbReference type="Proteomes" id="UP001165060"/>
    </source>
</evidence>
<feature type="domain" description="DUF2779" evidence="1">
    <location>
        <begin position="335"/>
        <end position="440"/>
    </location>
</feature>
<evidence type="ECO:0000313" key="2">
    <source>
        <dbReference type="EMBL" id="GMI38428.1"/>
    </source>
</evidence>
<comment type="caution">
    <text evidence="2">The sequence shown here is derived from an EMBL/GenBank/DDBJ whole genome shotgun (WGS) entry which is preliminary data.</text>
</comment>
<keyword evidence="3" id="KW-1185">Reference proteome</keyword>
<dbReference type="InterPro" id="IPR021301">
    <property type="entry name" value="DUF2779"/>
</dbReference>
<accession>A0ABQ6N2I7</accession>
<dbReference type="Proteomes" id="UP001165060">
    <property type="component" value="Unassembled WGS sequence"/>
</dbReference>
<sequence>MPPLSSPRILTKTLHKQLLSCPRKSLYLLSPSLYPPSPPPPILSHLSAEAARFRSHCLELYPSRIPASSLPPSRLLSLTSPPTAHPPYAGATLLAATCPATCPSGPLLAAVDLLLFPDPARVEVLAVRSRSYRSASGLRTKKGSLAAKYRGLVQDLAFQAYLAGLCYPGRSVGSFLLLPDAGKALEAGGSAAARVDVTEDVRAILASPAFPALLARQRRYLDEPEEAPAAPSAACGECVFRARLRECVSPGEPLAGSGPLSLSLRGSRRHESFLPHKPYLSDLVPGVDYDLPSPSPPPGGFTAADLHHLQATSSPPALNLPYLAPALAGLTPPYHYLDFETASPCLPLSPGFRPYQLLPFQFSLHVSGGGAALGELRHTQFVDTTSEDPAPRFKEALGAALGGGRGSIVHWGKFERTVLEKLGFGEDVLARLVDLSVLVKKG</sequence>
<proteinExistence type="predicted"/>
<organism evidence="2 3">
    <name type="scientific">Tetraparma gracilis</name>
    <dbReference type="NCBI Taxonomy" id="2962635"/>
    <lineage>
        <taxon>Eukaryota</taxon>
        <taxon>Sar</taxon>
        <taxon>Stramenopiles</taxon>
        <taxon>Ochrophyta</taxon>
        <taxon>Bolidophyceae</taxon>
        <taxon>Parmales</taxon>
        <taxon>Triparmaceae</taxon>
        <taxon>Tetraparma</taxon>
    </lineage>
</organism>
<feature type="non-terminal residue" evidence="2">
    <location>
        <position position="442"/>
    </location>
</feature>
<gene>
    <name evidence="2" type="ORF">TeGR_g2609</name>
</gene>
<dbReference type="Pfam" id="PF11074">
    <property type="entry name" value="DUF2779"/>
    <property type="match status" value="1"/>
</dbReference>
<evidence type="ECO:0000259" key="1">
    <source>
        <dbReference type="Pfam" id="PF11074"/>
    </source>
</evidence>
<reference evidence="2 3" key="1">
    <citation type="journal article" date="2023" name="Commun. Biol.">
        <title>Genome analysis of Parmales, the sister group of diatoms, reveals the evolutionary specialization of diatoms from phago-mixotrophs to photoautotrophs.</title>
        <authorList>
            <person name="Ban H."/>
            <person name="Sato S."/>
            <person name="Yoshikawa S."/>
            <person name="Yamada K."/>
            <person name="Nakamura Y."/>
            <person name="Ichinomiya M."/>
            <person name="Sato N."/>
            <person name="Blanc-Mathieu R."/>
            <person name="Endo H."/>
            <person name="Kuwata A."/>
            <person name="Ogata H."/>
        </authorList>
    </citation>
    <scope>NUCLEOTIDE SEQUENCE [LARGE SCALE GENOMIC DNA]</scope>
</reference>
<dbReference type="EMBL" id="BRYB01000824">
    <property type="protein sequence ID" value="GMI38428.1"/>
    <property type="molecule type" value="Genomic_DNA"/>
</dbReference>
<name>A0ABQ6N2I7_9STRA</name>
<protein>
    <recommendedName>
        <fullName evidence="1">DUF2779 domain-containing protein</fullName>
    </recommendedName>
</protein>